<reference evidence="5" key="1">
    <citation type="submission" date="2012-12" db="EMBL/GenBank/DDBJ databases">
        <authorList>
            <person name="Hellsten U."/>
            <person name="Grimwood J."/>
            <person name="Chapman J.A."/>
            <person name="Shapiro H."/>
            <person name="Aerts A."/>
            <person name="Otillar R.P."/>
            <person name="Terry A.Y."/>
            <person name="Boore J.L."/>
            <person name="Simakov O."/>
            <person name="Marletaz F."/>
            <person name="Cho S.-J."/>
            <person name="Edsinger-Gonzales E."/>
            <person name="Havlak P."/>
            <person name="Kuo D.-H."/>
            <person name="Larsson T."/>
            <person name="Lv J."/>
            <person name="Arendt D."/>
            <person name="Savage R."/>
            <person name="Osoegawa K."/>
            <person name="de Jong P."/>
            <person name="Lindberg D.R."/>
            <person name="Seaver E.C."/>
            <person name="Weisblat D.A."/>
            <person name="Putnam N.H."/>
            <person name="Grigoriev I.V."/>
            <person name="Rokhsar D.S."/>
        </authorList>
    </citation>
    <scope>NUCLEOTIDE SEQUENCE</scope>
</reference>
<dbReference type="EMBL" id="KB096625">
    <property type="protein sequence ID" value="ESO03502.1"/>
    <property type="molecule type" value="Genomic_DNA"/>
</dbReference>
<reference evidence="4" key="3">
    <citation type="submission" date="2015-06" db="UniProtKB">
        <authorList>
            <consortium name="EnsemblMetazoa"/>
        </authorList>
    </citation>
    <scope>IDENTIFICATION</scope>
</reference>
<keyword evidence="5" id="KW-1185">Reference proteome</keyword>
<dbReference type="AlphaFoldDB" id="T1FLV1"/>
<evidence type="ECO:0000256" key="1">
    <source>
        <dbReference type="SAM" id="MobiDB-lite"/>
    </source>
</evidence>
<evidence type="ECO:0000313" key="4">
    <source>
        <dbReference type="EnsemblMetazoa" id="HelroP184721"/>
    </source>
</evidence>
<keyword evidence="2" id="KW-0472">Membrane</keyword>
<dbReference type="EnsemblMetazoa" id="HelroT184721">
    <property type="protein sequence ID" value="HelroP184721"/>
    <property type="gene ID" value="HelroG184721"/>
</dbReference>
<dbReference type="HOGENOM" id="CLU_1295622_0_0_1"/>
<feature type="transmembrane region" description="Helical" evidence="2">
    <location>
        <begin position="108"/>
        <end position="137"/>
    </location>
</feature>
<gene>
    <name evidence="4" type="primary">20209800</name>
    <name evidence="3" type="ORF">HELRODRAFT_184721</name>
</gene>
<protein>
    <submittedName>
        <fullName evidence="3 4">Uncharacterized protein</fullName>
    </submittedName>
</protein>
<keyword evidence="2" id="KW-1133">Transmembrane helix</keyword>
<keyword evidence="2" id="KW-0812">Transmembrane</keyword>
<dbReference type="CTD" id="20209800"/>
<dbReference type="EMBL" id="AMQM01011637">
    <property type="status" value="NOT_ANNOTATED_CDS"/>
    <property type="molecule type" value="Genomic_DNA"/>
</dbReference>
<reference evidence="3 5" key="2">
    <citation type="journal article" date="2013" name="Nature">
        <title>Insights into bilaterian evolution from three spiralian genomes.</title>
        <authorList>
            <person name="Simakov O."/>
            <person name="Marletaz F."/>
            <person name="Cho S.J."/>
            <person name="Edsinger-Gonzales E."/>
            <person name="Havlak P."/>
            <person name="Hellsten U."/>
            <person name="Kuo D.H."/>
            <person name="Larsson T."/>
            <person name="Lv J."/>
            <person name="Arendt D."/>
            <person name="Savage R."/>
            <person name="Osoegawa K."/>
            <person name="de Jong P."/>
            <person name="Grimwood J."/>
            <person name="Chapman J.A."/>
            <person name="Shapiro H."/>
            <person name="Aerts A."/>
            <person name="Otillar R.P."/>
            <person name="Terry A.Y."/>
            <person name="Boore J.L."/>
            <person name="Grigoriev I.V."/>
            <person name="Lindberg D.R."/>
            <person name="Seaver E.C."/>
            <person name="Weisblat D.A."/>
            <person name="Putnam N.H."/>
            <person name="Rokhsar D.S."/>
        </authorList>
    </citation>
    <scope>NUCLEOTIDE SEQUENCE</scope>
</reference>
<sequence>MFSNTPLNNPFQKFSATKTYSSAPTDVSFDFTRLHVTTLRNNLQQNSNLLADNMNVAFRETYIWTCRFTNRHTDKPLDAVANINLCYLLFTCFMLFLLFYVRIDQDSIVLYSASHIVAVFAVIFTSTLLTSLLQLFYRSVSLKTGCFIKNFEYIYYPGRNNRRIIQQQMSNNAKMMSQNASNVNCDEWSGSAAVDDEDEEDGSAVSDNGDSVG</sequence>
<dbReference type="KEGG" id="hro:HELRODRAFT_184721"/>
<organism evidence="4 5">
    <name type="scientific">Helobdella robusta</name>
    <name type="common">Californian leech</name>
    <dbReference type="NCBI Taxonomy" id="6412"/>
    <lineage>
        <taxon>Eukaryota</taxon>
        <taxon>Metazoa</taxon>
        <taxon>Spiralia</taxon>
        <taxon>Lophotrochozoa</taxon>
        <taxon>Annelida</taxon>
        <taxon>Clitellata</taxon>
        <taxon>Hirudinea</taxon>
        <taxon>Rhynchobdellida</taxon>
        <taxon>Glossiphoniidae</taxon>
        <taxon>Helobdella</taxon>
    </lineage>
</organism>
<accession>T1FLV1</accession>
<evidence type="ECO:0000313" key="5">
    <source>
        <dbReference type="Proteomes" id="UP000015101"/>
    </source>
</evidence>
<proteinExistence type="predicted"/>
<feature type="region of interest" description="Disordered" evidence="1">
    <location>
        <begin position="187"/>
        <end position="213"/>
    </location>
</feature>
<dbReference type="RefSeq" id="XP_009018400.1">
    <property type="nucleotide sequence ID" value="XM_009020152.1"/>
</dbReference>
<evidence type="ECO:0000313" key="3">
    <source>
        <dbReference type="EMBL" id="ESO03502.1"/>
    </source>
</evidence>
<dbReference type="Proteomes" id="UP000015101">
    <property type="component" value="Unassembled WGS sequence"/>
</dbReference>
<dbReference type="InParanoid" id="T1FLV1"/>
<dbReference type="GeneID" id="20209800"/>
<name>T1FLV1_HELRO</name>
<feature type="transmembrane region" description="Helical" evidence="2">
    <location>
        <begin position="79"/>
        <end position="101"/>
    </location>
</feature>
<evidence type="ECO:0000256" key="2">
    <source>
        <dbReference type="SAM" id="Phobius"/>
    </source>
</evidence>